<dbReference type="InterPro" id="IPR038279">
    <property type="entry name" value="Ndc10_dom2_sf"/>
</dbReference>
<reference evidence="4 5" key="1">
    <citation type="journal article" date="2020" name="ISME J.">
        <title>Uncovering the hidden diversity of litter-decomposition mechanisms in mushroom-forming fungi.</title>
        <authorList>
            <person name="Floudas D."/>
            <person name="Bentzer J."/>
            <person name="Ahren D."/>
            <person name="Johansson T."/>
            <person name="Persson P."/>
            <person name="Tunlid A."/>
        </authorList>
    </citation>
    <scope>NUCLEOTIDE SEQUENCE [LARGE SCALE GENOMIC DNA]</scope>
    <source>
        <strain evidence="4 5">CBS 661.87</strain>
    </source>
</reference>
<gene>
    <name evidence="4" type="ORF">D9615_010593</name>
</gene>
<dbReference type="Gene3D" id="1.10.443.20">
    <property type="entry name" value="Centromere DNA-binding protein complex CBF3 subunit, domain 2"/>
    <property type="match status" value="1"/>
</dbReference>
<evidence type="ECO:0008006" key="6">
    <source>
        <dbReference type="Google" id="ProtNLM"/>
    </source>
</evidence>
<protein>
    <recommendedName>
        <fullName evidence="6">Transcription activator GCR1-like domain-containing protein</fullName>
    </recommendedName>
</protein>
<dbReference type="Pfam" id="PF12550">
    <property type="entry name" value="GCR1_C"/>
    <property type="match status" value="1"/>
</dbReference>
<dbReference type="Pfam" id="PF16787">
    <property type="entry name" value="NDC10_II"/>
    <property type="match status" value="1"/>
</dbReference>
<evidence type="ECO:0000259" key="3">
    <source>
        <dbReference type="Pfam" id="PF16787"/>
    </source>
</evidence>
<keyword evidence="5" id="KW-1185">Reference proteome</keyword>
<feature type="region of interest" description="Disordered" evidence="1">
    <location>
        <begin position="426"/>
        <end position="451"/>
    </location>
</feature>
<proteinExistence type="predicted"/>
<feature type="region of interest" description="Disordered" evidence="1">
    <location>
        <begin position="545"/>
        <end position="623"/>
    </location>
</feature>
<feature type="compositionally biased region" description="Low complexity" evidence="1">
    <location>
        <begin position="378"/>
        <end position="388"/>
    </location>
</feature>
<dbReference type="InterPro" id="IPR022210">
    <property type="entry name" value="TF_GCR1-like"/>
</dbReference>
<evidence type="ECO:0000313" key="4">
    <source>
        <dbReference type="EMBL" id="KAF5367627.1"/>
    </source>
</evidence>
<sequence length="1547" mass="172087">MAPNTWASPDQTVFLQSYLDLFIEHQKRNLTYTFWHLVEREWFARWPPPPQDLPDSESAQETAPETAQESAPSAQESDHVSQTLVTPNLDSGLQTTASNEQEKPKKPPKKVLNHVALQKKRLKEWFNNRVNSKKGSKKAKANNLALQLNPAKPTRGPQLLELYSKKFYADKVRAHVQATMDTMTSTQHRKAIGVVKAELQKAFDAEPEELRQELIAERDAFKKGKAASVEPGGMVKRTAEQYASAIECIPDAMFRLTESLGQQTGWIWTIIGGGPDPVNGGKPTTLAFHYGENEVSHSFRKAYGDYNKKFLRLYAQFVESVFPLSVCKSRMLHNNKDDEATLQTLNEMYSMAAIDDADNLSIDPSLRLPMPAPPSVPPTSLTTLVPSPSLSSPMPASASLVSFAPSTSPSSPALLTSIASPSASLVSFAPSTSPSSPASLASPMPATPQFSPAAMPAPISIPFVSSLDPTTTTTTLTSVPIPFMSLPDPAATPASLPIPLVPPPDLSGAVALDLSPQDECHVSSRQVPERPTSIPFIFPSDMYPTDQPSSPLFSGASDHHRQTSRSPNTDWEALLVSLKKLPTPPTPPAPKVSRPRKPRATKAAPTQETNIESGPSGRGMQARKVPATRECLSSLDRLGSPSRLADRVTERHLRPPPNCAPTLGLELSLSLGLSPNSLCTRPSMSLPTTPPKAVHLDPGQAQSPLSRKRTRLTSAEVQFVPYAPLPPLLFDSSPPVQAVATTATPVNTKSTTSLLDRAQRSKDLLHAEAHQKRKEYAVREQEDKGTKASYGRHVSAYQLWWDTVYQPCVVTADPTREVLPSFPITAAKVMMYLDYEATRPKRKQGSKTMIIEGSFVGRSHLKQVISALEHHRLNHQSDYPNDFDAQRPLRWDERIKKFEDAISHNEPMRVEKSQALKAAGTIADTYTREQLIQCSIWCLKNFSGPRQTFVGVRDRAMLLVSSSIAFRGDSSRDLLWSDLFFVDVPMNDIHLGAEVKALVILADNTKTNQDGRVDEHGAFRHRFVELCPVGALAMLFFSIFHVLNTPVPNFKPDFEDPGYGEYGRREWYEHYVFSTSSISKAMSYDNHRDQVNLLHAKNNVHISKVTHGGRTSSARIARENGASSDGTKALGGWSESGSFRRCYDRTLPVDALLGAAMFNGRKPETYFVPRACLDPPCELSDALFPWVEAEIDVLDERRNADRLSQDIALWHFLQLLIWFRIVLLQDAAVLYSSHPDCSLFEYPPFNTLAFRVYAAAAGAQIKRAEEEAALVLKNLPGHLVESLRGVVTNFSLEQERERAENRAYQDRMERQLEEFACTTSQARSRQRRTRHVDVNDFVHPPPSMTSTQPSFQPLAATSAVPLVGQPDASRSPLETEVDMSSSLPFAPPLFSMSPPPLPLSTPLIANPVLPILPTPSPTPSLSTTAWFELGKKYPEARLRAHKWDWISSSETWLPHYEFQTVTKITHIWDEYSDGLNGHLPVRELNITWGARWKRNLGRTKTEASWRSKVVNLVEKLAAKHRWNVQLALRFIRERYEHQFTPRGFCDF</sequence>
<feature type="domain" description="Ndc10" evidence="3">
    <location>
        <begin position="953"/>
        <end position="1250"/>
    </location>
</feature>
<comment type="caution">
    <text evidence="4">The sequence shown here is derived from an EMBL/GenBank/DDBJ whole genome shotgun (WGS) entry which is preliminary data.</text>
</comment>
<feature type="compositionally biased region" description="Polar residues" evidence="1">
    <location>
        <begin position="604"/>
        <end position="613"/>
    </location>
</feature>
<dbReference type="Proteomes" id="UP000565441">
    <property type="component" value="Unassembled WGS sequence"/>
</dbReference>
<dbReference type="InterPro" id="IPR031872">
    <property type="entry name" value="NDC10_II"/>
</dbReference>
<dbReference type="EMBL" id="JAACJP010000066">
    <property type="protein sequence ID" value="KAF5367627.1"/>
    <property type="molecule type" value="Genomic_DNA"/>
</dbReference>
<organism evidence="4 5">
    <name type="scientific">Tricholomella constricta</name>
    <dbReference type="NCBI Taxonomy" id="117010"/>
    <lineage>
        <taxon>Eukaryota</taxon>
        <taxon>Fungi</taxon>
        <taxon>Dikarya</taxon>
        <taxon>Basidiomycota</taxon>
        <taxon>Agaricomycotina</taxon>
        <taxon>Agaricomycetes</taxon>
        <taxon>Agaricomycetidae</taxon>
        <taxon>Agaricales</taxon>
        <taxon>Tricholomatineae</taxon>
        <taxon>Lyophyllaceae</taxon>
        <taxon>Tricholomella</taxon>
    </lineage>
</organism>
<feature type="region of interest" description="Disordered" evidence="1">
    <location>
        <begin position="365"/>
        <end position="388"/>
    </location>
</feature>
<feature type="region of interest" description="Disordered" evidence="1">
    <location>
        <begin position="48"/>
        <end position="112"/>
    </location>
</feature>
<feature type="region of interest" description="Disordered" evidence="1">
    <location>
        <begin position="687"/>
        <end position="706"/>
    </location>
</feature>
<evidence type="ECO:0000259" key="2">
    <source>
        <dbReference type="Pfam" id="PF12550"/>
    </source>
</evidence>
<dbReference type="OrthoDB" id="3065555at2759"/>
<feature type="domain" description="Transcription activator GCR1-like" evidence="2">
    <location>
        <begin position="1460"/>
        <end position="1532"/>
    </location>
</feature>
<feature type="compositionally biased region" description="Polar residues" evidence="1">
    <location>
        <begin position="57"/>
        <end position="99"/>
    </location>
</feature>
<evidence type="ECO:0000256" key="1">
    <source>
        <dbReference type="SAM" id="MobiDB-lite"/>
    </source>
</evidence>
<accession>A0A8H5LS81</accession>
<evidence type="ECO:0000313" key="5">
    <source>
        <dbReference type="Proteomes" id="UP000565441"/>
    </source>
</evidence>
<dbReference type="GO" id="GO:0003677">
    <property type="term" value="F:DNA binding"/>
    <property type="evidence" value="ECO:0007669"/>
    <property type="project" value="InterPro"/>
</dbReference>
<name>A0A8H5LS81_9AGAR</name>